<dbReference type="Proteomes" id="UP000612893">
    <property type="component" value="Unassembled WGS sequence"/>
</dbReference>
<gene>
    <name evidence="2" type="ORF">JF922_15335</name>
</gene>
<dbReference type="PANTHER" id="PTHR18964">
    <property type="entry name" value="ROK (REPRESSOR, ORF, KINASE) FAMILY"/>
    <property type="match status" value="1"/>
</dbReference>
<proteinExistence type="inferred from homology"/>
<name>A0A934NEE7_9BACT</name>
<dbReference type="InterPro" id="IPR000600">
    <property type="entry name" value="ROK"/>
</dbReference>
<dbReference type="EMBL" id="JAEKNR010000154">
    <property type="protein sequence ID" value="MBJ7599437.1"/>
    <property type="molecule type" value="Genomic_DNA"/>
</dbReference>
<protein>
    <submittedName>
        <fullName evidence="2">ROK family protein</fullName>
    </submittedName>
</protein>
<dbReference type="SUPFAM" id="SSF53067">
    <property type="entry name" value="Actin-like ATPase domain"/>
    <property type="match status" value="1"/>
</dbReference>
<evidence type="ECO:0000313" key="3">
    <source>
        <dbReference type="Proteomes" id="UP000612893"/>
    </source>
</evidence>
<accession>A0A934NEE7</accession>
<evidence type="ECO:0000256" key="1">
    <source>
        <dbReference type="ARBA" id="ARBA00006479"/>
    </source>
</evidence>
<dbReference type="Pfam" id="PF00480">
    <property type="entry name" value="ROK"/>
    <property type="match status" value="1"/>
</dbReference>
<evidence type="ECO:0000313" key="2">
    <source>
        <dbReference type="EMBL" id="MBJ7599437.1"/>
    </source>
</evidence>
<dbReference type="PANTHER" id="PTHR18964:SF149">
    <property type="entry name" value="BIFUNCTIONAL UDP-N-ACETYLGLUCOSAMINE 2-EPIMERASE_N-ACETYLMANNOSAMINE KINASE"/>
    <property type="match status" value="1"/>
</dbReference>
<keyword evidence="3" id="KW-1185">Reference proteome</keyword>
<comment type="similarity">
    <text evidence="1">Belongs to the ROK (NagC/XylR) family.</text>
</comment>
<dbReference type="Gene3D" id="3.30.420.40">
    <property type="match status" value="2"/>
</dbReference>
<organism evidence="2 3">
    <name type="scientific">Candidatus Nephthysia bennettiae</name>
    <dbReference type="NCBI Taxonomy" id="3127016"/>
    <lineage>
        <taxon>Bacteria</taxon>
        <taxon>Bacillati</taxon>
        <taxon>Candidatus Dormiibacterota</taxon>
        <taxon>Candidatus Dormibacteria</taxon>
        <taxon>Candidatus Dormibacterales</taxon>
        <taxon>Candidatus Dormibacteraceae</taxon>
        <taxon>Candidatus Nephthysia</taxon>
    </lineage>
</organism>
<comment type="caution">
    <text evidence="2">The sequence shown here is derived from an EMBL/GenBank/DDBJ whole genome shotgun (WGS) entry which is preliminary data.</text>
</comment>
<reference evidence="2" key="1">
    <citation type="submission" date="2020-10" db="EMBL/GenBank/DDBJ databases">
        <title>Ca. Dormibacterota MAGs.</title>
        <authorList>
            <person name="Montgomery K."/>
        </authorList>
    </citation>
    <scope>NUCLEOTIDE SEQUENCE [LARGE SCALE GENOMIC DNA]</scope>
    <source>
        <strain evidence="2">SC8812_S17_10</strain>
    </source>
</reference>
<dbReference type="InterPro" id="IPR043129">
    <property type="entry name" value="ATPase_NBD"/>
</dbReference>
<dbReference type="RefSeq" id="WP_338202927.1">
    <property type="nucleotide sequence ID" value="NZ_JAEKNR010000154.1"/>
</dbReference>
<dbReference type="AlphaFoldDB" id="A0A934NEE7"/>
<dbReference type="CDD" id="cd23763">
    <property type="entry name" value="ASKHA_ATPase_ROK"/>
    <property type="match status" value="1"/>
</dbReference>
<sequence length="290" mass="29781">MIAGIDLGGTQVRLALARSDGRIVSSVRTSTALLGTPRRLASWAAEQVARHGGDGVRRAAIGAPGPIDVKNGVLVNPPNLLGWKNVPLSAILGEALGCPVGLENDANVAGLGEFHQGAGRGSRTMVYITWSTGVGGALILDGELFSGAHGAAGELGHMVLDPEGPLDSCGQRGCVEAFCGGRSLSAQGGASAAELFQSAAGGDAEAAAVVRRVATYMGHALINLTNLVDPDVIVIGGGVTQSWQQVAPVMEQVLRASPFIKPARRPKLRRGRLGDRAGQVGAVEWARTHL</sequence>